<dbReference type="InterPro" id="IPR044992">
    <property type="entry name" value="ChyE-like"/>
</dbReference>
<accession>A0ABS6SA76</accession>
<name>A0ABS6SA76_9SPHN</name>
<keyword evidence="3" id="KW-1185">Reference proteome</keyword>
<evidence type="ECO:0000259" key="1">
    <source>
        <dbReference type="Pfam" id="PF00117"/>
    </source>
</evidence>
<proteinExistence type="predicted"/>
<reference evidence="2 3" key="1">
    <citation type="submission" date="2021-04" db="EMBL/GenBank/DDBJ databases">
        <authorList>
            <person name="Pira H."/>
            <person name="Risdian C."/>
            <person name="Wink J."/>
        </authorList>
    </citation>
    <scope>NUCLEOTIDE SEQUENCE [LARGE SCALE GENOMIC DNA]</scope>
    <source>
        <strain evidence="2 3">WHA3</strain>
    </source>
</reference>
<dbReference type="PANTHER" id="PTHR42695">
    <property type="entry name" value="GLUTAMINE AMIDOTRANSFERASE YLR126C-RELATED"/>
    <property type="match status" value="1"/>
</dbReference>
<evidence type="ECO:0000313" key="2">
    <source>
        <dbReference type="EMBL" id="MBV7255277.1"/>
    </source>
</evidence>
<comment type="caution">
    <text evidence="2">The sequence shown here is derived from an EMBL/GenBank/DDBJ whole genome shotgun (WGS) entry which is preliminary data.</text>
</comment>
<dbReference type="PROSITE" id="PS51273">
    <property type="entry name" value="GATASE_TYPE_1"/>
    <property type="match status" value="1"/>
</dbReference>
<gene>
    <name evidence="2" type="ORF">KCG44_00615</name>
</gene>
<organism evidence="2 3">
    <name type="scientific">Pacificimonas pallii</name>
    <dbReference type="NCBI Taxonomy" id="2827236"/>
    <lineage>
        <taxon>Bacteria</taxon>
        <taxon>Pseudomonadati</taxon>
        <taxon>Pseudomonadota</taxon>
        <taxon>Alphaproteobacteria</taxon>
        <taxon>Sphingomonadales</taxon>
        <taxon>Sphingosinicellaceae</taxon>
        <taxon>Pacificimonas</taxon>
    </lineage>
</organism>
<dbReference type="CDD" id="cd01741">
    <property type="entry name" value="GATase1_1"/>
    <property type="match status" value="1"/>
</dbReference>
<evidence type="ECO:0000313" key="3">
    <source>
        <dbReference type="Proteomes" id="UP000722336"/>
    </source>
</evidence>
<protein>
    <submittedName>
        <fullName evidence="2">Type 1 glutamine amidotransferase</fullName>
    </submittedName>
</protein>
<feature type="domain" description="Glutamine amidotransferase" evidence="1">
    <location>
        <begin position="84"/>
        <end position="188"/>
    </location>
</feature>
<keyword evidence="2" id="KW-0315">Glutamine amidotransferase</keyword>
<dbReference type="EMBL" id="JAGSPA010000001">
    <property type="protein sequence ID" value="MBV7255277.1"/>
    <property type="molecule type" value="Genomic_DNA"/>
</dbReference>
<dbReference type="Pfam" id="PF00117">
    <property type="entry name" value="GATase"/>
    <property type="match status" value="1"/>
</dbReference>
<dbReference type="PANTHER" id="PTHR42695:SF5">
    <property type="entry name" value="GLUTAMINE AMIDOTRANSFERASE YLR126C-RELATED"/>
    <property type="match status" value="1"/>
</dbReference>
<dbReference type="Proteomes" id="UP000722336">
    <property type="component" value="Unassembled WGS sequence"/>
</dbReference>
<dbReference type="InterPro" id="IPR017926">
    <property type="entry name" value="GATASE"/>
</dbReference>
<sequence length="234" mass="25653">MSFHGLKVGILQTGTMPDALHRAHSDYDIMCRDLVGASPITTDSYRVFDNEFPEDVRDADIWVITGSRFSVLDGDEWIARLEGFIQAAYASDSKIVGICFGHQILAQALGGQVAKRRGDPVIGLERYDLLNKDGEAAPLSLHAWHFDQVETAPAQARVIMTSKDCHYAGLLYADRAVSFQPHPEFSSQYMRDLITIYAGNGLAHDLARPALASLTSTPGSDVIAAKLKDYLNIA</sequence>
<dbReference type="RefSeq" id="WP_218443553.1">
    <property type="nucleotide sequence ID" value="NZ_JAGSPA010000001.1"/>
</dbReference>